<evidence type="ECO:0000259" key="14">
    <source>
        <dbReference type="Pfam" id="PF22613"/>
    </source>
</evidence>
<dbReference type="Pfam" id="PF17831">
    <property type="entry name" value="PDH_E1_M"/>
    <property type="match status" value="1"/>
</dbReference>
<dbReference type="GO" id="GO:0004739">
    <property type="term" value="F:pyruvate dehydrogenase (acetyl-transferring) activity"/>
    <property type="evidence" value="ECO:0007669"/>
    <property type="project" value="UniProtKB-EC"/>
</dbReference>
<evidence type="ECO:0000313" key="15">
    <source>
        <dbReference type="EMBL" id="QDV28237.1"/>
    </source>
</evidence>
<evidence type="ECO:0000313" key="16">
    <source>
        <dbReference type="Proteomes" id="UP000315349"/>
    </source>
</evidence>
<dbReference type="SUPFAM" id="SSF52518">
    <property type="entry name" value="Thiamin diphosphate-binding fold (THDP-binding)"/>
    <property type="match status" value="2"/>
</dbReference>
<evidence type="ECO:0000256" key="11">
    <source>
        <dbReference type="SAM" id="MobiDB-lite"/>
    </source>
</evidence>
<accession>A0A518GI17</accession>
<comment type="cofactor">
    <cofactor evidence="1 9">
        <name>thiamine diphosphate</name>
        <dbReference type="ChEBI" id="CHEBI:58937"/>
    </cofactor>
</comment>
<keyword evidence="5 9" id="KW-0560">Oxidoreductase</keyword>
<keyword evidence="7 9" id="KW-0670">Pyruvate</keyword>
<name>A0A518GI17_9PLAN</name>
<comment type="cofactor">
    <cofactor evidence="10">
        <name>Mg(2+)</name>
        <dbReference type="ChEBI" id="CHEBI:18420"/>
    </cofactor>
</comment>
<dbReference type="InterPro" id="IPR055152">
    <property type="entry name" value="Transketolase-like_C_2"/>
</dbReference>
<proteinExistence type="predicted"/>
<feature type="region of interest" description="Disordered" evidence="11">
    <location>
        <begin position="1"/>
        <end position="30"/>
    </location>
</feature>
<keyword evidence="16" id="KW-1185">Reference proteome</keyword>
<evidence type="ECO:0000256" key="6">
    <source>
        <dbReference type="ARBA" id="ARBA00023052"/>
    </source>
</evidence>
<comment type="function">
    <text evidence="2 9">Component of the pyruvate dehydrogenase (PDH) complex, that catalyzes the overall conversion of pyruvate to acetyl-CoA and CO(2).</text>
</comment>
<dbReference type="NCBIfam" id="TIGR00759">
    <property type="entry name" value="aceE"/>
    <property type="match status" value="1"/>
</dbReference>
<evidence type="ECO:0000256" key="2">
    <source>
        <dbReference type="ARBA" id="ARBA00003157"/>
    </source>
</evidence>
<feature type="binding site" evidence="10">
    <location>
        <position position="256"/>
    </location>
    <ligand>
        <name>Mg(2+)</name>
        <dbReference type="ChEBI" id="CHEBI:18420"/>
    </ligand>
</feature>
<feature type="binding site" evidence="10">
    <location>
        <position position="286"/>
    </location>
    <ligand>
        <name>Mg(2+)</name>
        <dbReference type="ChEBI" id="CHEBI:18420"/>
    </ligand>
</feature>
<dbReference type="InterPro" id="IPR005474">
    <property type="entry name" value="Transketolase_N"/>
</dbReference>
<dbReference type="InterPro" id="IPR035807">
    <property type="entry name" value="PDC_E1_N"/>
</dbReference>
<dbReference type="Pfam" id="PF00456">
    <property type="entry name" value="Transketolase_N"/>
    <property type="match status" value="1"/>
</dbReference>
<dbReference type="Gene3D" id="3.40.50.920">
    <property type="match status" value="1"/>
</dbReference>
<dbReference type="Proteomes" id="UP000315349">
    <property type="component" value="Chromosome"/>
</dbReference>
<comment type="catalytic activity">
    <reaction evidence="8 9">
        <text>N(6)-[(R)-lipoyl]-L-lysyl-[protein] + pyruvate + H(+) = N(6)-[(R)-S(8)-acetyldihydrolipoyl]-L-lysyl-[protein] + CO2</text>
        <dbReference type="Rhea" id="RHEA:19189"/>
        <dbReference type="Rhea" id="RHEA-COMP:10474"/>
        <dbReference type="Rhea" id="RHEA-COMP:10478"/>
        <dbReference type="ChEBI" id="CHEBI:15361"/>
        <dbReference type="ChEBI" id="CHEBI:15378"/>
        <dbReference type="ChEBI" id="CHEBI:16526"/>
        <dbReference type="ChEBI" id="CHEBI:83099"/>
        <dbReference type="ChEBI" id="CHEBI:83111"/>
        <dbReference type="EC" id="1.2.4.1"/>
    </reaction>
</comment>
<gene>
    <name evidence="15" type="primary">aceE</name>
    <name evidence="15" type="ORF">Spb1_01000</name>
</gene>
<feature type="domain" description="Transketolase-like C-terminal" evidence="14">
    <location>
        <begin position="750"/>
        <end position="875"/>
    </location>
</feature>
<sequence>MAGMMTDSSRSAASNGHAVSESQTELGELPAVGLDTDELAEWYESLDDVFHRYGPEEVRALLLELQQRASAKGVTGTASLTTPYINTIPVDAEPSYPGDRKIERKIRSIVRWNAMAMVVQAARSGTGVGGHISTFASSACLVETGFNHFFHAPSKSHTGDFVYFQGHASPGVYSRAFVEGRLDESHLKNFRRELPRGQGLSSYPHPWLMPDFWQFPTVSMGLGPLCSLYQARFLRYLQHRGLLDTSQSRVWCFIGDGEVDEPETLGAITLGAREHLDNVTWVINCNLQRLDGPVRGNGKIIQELEGLFRGAGWNVLKVIWGADWDPILANDESGQLKKRMLEIVDGQFQKYVVESGSYIRQDFFGKNPELLKLVEHLSDDQIKDLRRGGHDAQKVYTAYHAAVNHKGVPTVILAHTIKGYGLGESAEGKNTTHQQKKLEEDDLLKFRTRFELPLSDEEAKAAKFYKPDPSSPEVKYMLERRKELGGFLPVRKPTSERLTIPSFDQFQTALKGSVGKEWSTTMVLGRLMGWLCTDKNVGKRIVPIIPDEAQTFGMHTLFAQVGIYSSKGQQYTPVDAGQMVWYREETNGQILMEGINEAGAMSSFVAAGTAYANLGLNMIPFYVYYSMFGFQRVGDLIWLAGDSRAKGFLCGGTSGRISLNGEGLQHQDGHSQLIASSVPNLLAYDPAFGYEVAAIVQDGMRRMYAEDENVFYYLSVYNDGSFPMPAIPAGVTQEMICAGLYPLEPSVTAKKRAHRPQLLGSGPIMQYVLKAKQILSEKYGVESDVWSVTSYNELKRNAQAVARWNALHPDKKPKQSHIDQVTAGVTGPFISASENVQLVAEQIRQYLPGRYTVLGCDGFGRSEAREVLRRHFEVDAECIVFAALSALAKDGHFDAKRLPKVLQELGIDPEKVDPATA</sequence>
<keyword evidence="6 9" id="KW-0786">Thiamine pyrophosphate</keyword>
<dbReference type="CDD" id="cd02017">
    <property type="entry name" value="TPP_E1_EcPDC_like"/>
    <property type="match status" value="1"/>
</dbReference>
<evidence type="ECO:0000256" key="8">
    <source>
        <dbReference type="ARBA" id="ARBA00051231"/>
    </source>
</evidence>
<dbReference type="InterPro" id="IPR004660">
    <property type="entry name" value="PDH_E1"/>
</dbReference>
<dbReference type="FunFam" id="3.40.50.970:FF:000011">
    <property type="entry name" value="Pyruvate dehydrogenase E1 component"/>
    <property type="match status" value="1"/>
</dbReference>
<dbReference type="GO" id="GO:0046872">
    <property type="term" value="F:metal ion binding"/>
    <property type="evidence" value="ECO:0007669"/>
    <property type="project" value="UniProtKB-KW"/>
</dbReference>
<dbReference type="SUPFAM" id="SSF52922">
    <property type="entry name" value="TK C-terminal domain-like"/>
    <property type="match status" value="1"/>
</dbReference>
<evidence type="ECO:0000259" key="12">
    <source>
        <dbReference type="Pfam" id="PF00456"/>
    </source>
</evidence>
<keyword evidence="10" id="KW-0460">Magnesium</keyword>
<dbReference type="RefSeq" id="WP_186377708.1">
    <property type="nucleotide sequence ID" value="NZ_CP036299.1"/>
</dbReference>
<protein>
    <recommendedName>
        <fullName evidence="4 9">Pyruvate dehydrogenase E1 component</fullName>
        <ecNumber evidence="3 9">1.2.4.1</ecNumber>
    </recommendedName>
</protein>
<evidence type="ECO:0000256" key="3">
    <source>
        <dbReference type="ARBA" id="ARBA00012281"/>
    </source>
</evidence>
<feature type="compositionally biased region" description="Polar residues" evidence="11">
    <location>
        <begin position="1"/>
        <end position="14"/>
    </location>
</feature>
<keyword evidence="10" id="KW-0479">Metal-binding</keyword>
<evidence type="ECO:0000256" key="5">
    <source>
        <dbReference type="ARBA" id="ARBA00023002"/>
    </source>
</evidence>
<reference evidence="15 16" key="1">
    <citation type="submission" date="2019-02" db="EMBL/GenBank/DDBJ databases">
        <title>Deep-cultivation of Planctomycetes and their phenomic and genomic characterization uncovers novel biology.</title>
        <authorList>
            <person name="Wiegand S."/>
            <person name="Jogler M."/>
            <person name="Boedeker C."/>
            <person name="Pinto D."/>
            <person name="Vollmers J."/>
            <person name="Rivas-Marin E."/>
            <person name="Kohn T."/>
            <person name="Peeters S.H."/>
            <person name="Heuer A."/>
            <person name="Rast P."/>
            <person name="Oberbeckmann S."/>
            <person name="Bunk B."/>
            <person name="Jeske O."/>
            <person name="Meyerdierks A."/>
            <person name="Storesund J.E."/>
            <person name="Kallscheuer N."/>
            <person name="Luecker S."/>
            <person name="Lage O.M."/>
            <person name="Pohl T."/>
            <person name="Merkel B.J."/>
            <person name="Hornburger P."/>
            <person name="Mueller R.-W."/>
            <person name="Bruemmer F."/>
            <person name="Labrenz M."/>
            <person name="Spormann A.M."/>
            <person name="Op den Camp H."/>
            <person name="Overmann J."/>
            <person name="Amann R."/>
            <person name="Jetten M.S.M."/>
            <person name="Mascher T."/>
            <person name="Medema M.H."/>
            <person name="Devos D.P."/>
            <person name="Kaster A.-K."/>
            <person name="Ovreas L."/>
            <person name="Rohde M."/>
            <person name="Galperin M.Y."/>
            <person name="Jogler C."/>
        </authorList>
    </citation>
    <scope>NUCLEOTIDE SEQUENCE [LARGE SCALE GENOMIC DNA]</scope>
    <source>
        <strain evidence="15 16">Spb1</strain>
    </source>
</reference>
<dbReference type="InterPro" id="IPR009014">
    <property type="entry name" value="Transketo_C/PFOR_II"/>
</dbReference>
<dbReference type="InterPro" id="IPR041621">
    <property type="entry name" value="PDH_E1_M"/>
</dbReference>
<evidence type="ECO:0000256" key="7">
    <source>
        <dbReference type="ARBA" id="ARBA00023317"/>
    </source>
</evidence>
<dbReference type="Pfam" id="PF22613">
    <property type="entry name" value="Transketolase_C_1"/>
    <property type="match status" value="1"/>
</dbReference>
<evidence type="ECO:0000256" key="10">
    <source>
        <dbReference type="PIRSR" id="PIRSR000156-1"/>
    </source>
</evidence>
<dbReference type="PANTHER" id="PTHR43825:SF3">
    <property type="entry name" value="PYRUVATE DEHYDROGENASE E1 COMPONENT"/>
    <property type="match status" value="1"/>
</dbReference>
<dbReference type="EC" id="1.2.4.1" evidence="3 9"/>
<dbReference type="InterPro" id="IPR051157">
    <property type="entry name" value="PDH/Transketolase"/>
</dbReference>
<dbReference type="EMBL" id="CP036299">
    <property type="protein sequence ID" value="QDV28237.1"/>
    <property type="molecule type" value="Genomic_DNA"/>
</dbReference>
<evidence type="ECO:0000256" key="4">
    <source>
        <dbReference type="ARBA" id="ARBA00017172"/>
    </source>
</evidence>
<feature type="binding site" evidence="10">
    <location>
        <position position="288"/>
    </location>
    <ligand>
        <name>Mg(2+)</name>
        <dbReference type="ChEBI" id="CHEBI:18420"/>
    </ligand>
</feature>
<feature type="domain" description="Transketolase N-terminal" evidence="12">
    <location>
        <begin position="107"/>
        <end position="332"/>
    </location>
</feature>
<dbReference type="AlphaFoldDB" id="A0A518GI17"/>
<feature type="domain" description="Pyruvate dehydrogenase E1 component middle" evidence="13">
    <location>
        <begin position="500"/>
        <end position="719"/>
    </location>
</feature>
<dbReference type="Gene3D" id="3.40.50.970">
    <property type="match status" value="2"/>
</dbReference>
<evidence type="ECO:0000256" key="9">
    <source>
        <dbReference type="PIRNR" id="PIRNR000156"/>
    </source>
</evidence>
<dbReference type="PIRSF" id="PIRSF000156">
    <property type="entry name" value="Pyruvate_dh_E1"/>
    <property type="match status" value="1"/>
</dbReference>
<dbReference type="PANTHER" id="PTHR43825">
    <property type="entry name" value="PYRUVATE DEHYDROGENASE E1 COMPONENT"/>
    <property type="match status" value="1"/>
</dbReference>
<dbReference type="InterPro" id="IPR029061">
    <property type="entry name" value="THDP-binding"/>
</dbReference>
<dbReference type="KEGG" id="peh:Spb1_01000"/>
<evidence type="ECO:0000259" key="13">
    <source>
        <dbReference type="Pfam" id="PF17831"/>
    </source>
</evidence>
<evidence type="ECO:0000256" key="1">
    <source>
        <dbReference type="ARBA" id="ARBA00001964"/>
    </source>
</evidence>
<organism evidence="15 16">
    <name type="scientific">Planctopirus ephydatiae</name>
    <dbReference type="NCBI Taxonomy" id="2528019"/>
    <lineage>
        <taxon>Bacteria</taxon>
        <taxon>Pseudomonadati</taxon>
        <taxon>Planctomycetota</taxon>
        <taxon>Planctomycetia</taxon>
        <taxon>Planctomycetales</taxon>
        <taxon>Planctomycetaceae</taxon>
        <taxon>Planctopirus</taxon>
    </lineage>
</organism>